<evidence type="ECO:0000313" key="3">
    <source>
        <dbReference type="EMBL" id="CAB3998732.1"/>
    </source>
</evidence>
<protein>
    <submittedName>
        <fullName evidence="3">Uncharacterized protein</fullName>
    </submittedName>
</protein>
<organism evidence="3 4">
    <name type="scientific">Paramuricea clavata</name>
    <name type="common">Red gorgonian</name>
    <name type="synonym">Violescent sea-whip</name>
    <dbReference type="NCBI Taxonomy" id="317549"/>
    <lineage>
        <taxon>Eukaryota</taxon>
        <taxon>Metazoa</taxon>
        <taxon>Cnidaria</taxon>
        <taxon>Anthozoa</taxon>
        <taxon>Octocorallia</taxon>
        <taxon>Malacalcyonacea</taxon>
        <taxon>Plexauridae</taxon>
        <taxon>Paramuricea</taxon>
    </lineage>
</organism>
<keyword evidence="4" id="KW-1185">Reference proteome</keyword>
<dbReference type="OrthoDB" id="5987826at2759"/>
<comment type="caution">
    <text evidence="3">The sequence shown here is derived from an EMBL/GenBank/DDBJ whole genome shotgun (WGS) entry which is preliminary data.</text>
</comment>
<dbReference type="Proteomes" id="UP001152795">
    <property type="component" value="Unassembled WGS sequence"/>
</dbReference>
<dbReference type="PANTHER" id="PTHR11339">
    <property type="entry name" value="EXTRACELLULAR MATRIX GLYCOPROTEIN RELATED"/>
    <property type="match status" value="1"/>
</dbReference>
<evidence type="ECO:0000256" key="1">
    <source>
        <dbReference type="ARBA" id="ARBA00023157"/>
    </source>
</evidence>
<dbReference type="GO" id="GO:0005615">
    <property type="term" value="C:extracellular space"/>
    <property type="evidence" value="ECO:0007669"/>
    <property type="project" value="TreeGrafter"/>
</dbReference>
<proteinExistence type="predicted"/>
<dbReference type="AlphaFoldDB" id="A0A6S7H6S7"/>
<reference evidence="3" key="1">
    <citation type="submission" date="2020-04" db="EMBL/GenBank/DDBJ databases">
        <authorList>
            <person name="Alioto T."/>
            <person name="Alioto T."/>
            <person name="Gomez Garrido J."/>
        </authorList>
    </citation>
    <scope>NUCLEOTIDE SEQUENCE</scope>
    <source>
        <strain evidence="3">A484AB</strain>
    </source>
</reference>
<dbReference type="PANTHER" id="PTHR11339:SF386">
    <property type="entry name" value="HEMOLECTIN, ISOFORM A"/>
    <property type="match status" value="1"/>
</dbReference>
<accession>A0A6S7H6S7</accession>
<sequence>MEFRKALFVLLLLCATILGENRTMENDSNSEKRTKGSASCQATGDPHYRTFDEKRYNFMGMCEYVLSKDLENSFQVLAKNERCNRRYNCVASVTVLVKGLKLKISRGGRFTVFGFPKKLPYIKQGKNDPHSDTITTSVAIAQCNELV</sequence>
<dbReference type="Pfam" id="PF00094">
    <property type="entry name" value="VWD"/>
    <property type="match status" value="1"/>
</dbReference>
<evidence type="ECO:0000256" key="2">
    <source>
        <dbReference type="ARBA" id="ARBA00023180"/>
    </source>
</evidence>
<keyword evidence="1" id="KW-1015">Disulfide bond</keyword>
<gene>
    <name evidence="3" type="ORF">PACLA_8A048933</name>
</gene>
<dbReference type="InterPro" id="IPR001846">
    <property type="entry name" value="VWF_type-D"/>
</dbReference>
<name>A0A6S7H6S7_PARCT</name>
<dbReference type="GO" id="GO:0031012">
    <property type="term" value="C:extracellular matrix"/>
    <property type="evidence" value="ECO:0007669"/>
    <property type="project" value="TreeGrafter"/>
</dbReference>
<dbReference type="PROSITE" id="PS51233">
    <property type="entry name" value="VWFD"/>
    <property type="match status" value="1"/>
</dbReference>
<dbReference type="EMBL" id="CACRXK020003424">
    <property type="protein sequence ID" value="CAB3998732.1"/>
    <property type="molecule type" value="Genomic_DNA"/>
</dbReference>
<evidence type="ECO:0000313" key="4">
    <source>
        <dbReference type="Proteomes" id="UP001152795"/>
    </source>
</evidence>
<dbReference type="InterPro" id="IPR050780">
    <property type="entry name" value="Mucin_vWF_Thrombospondin_sf"/>
</dbReference>
<keyword evidence="2" id="KW-0325">Glycoprotein</keyword>